<organism evidence="2 3">
    <name type="scientific">Congregibacter brevis</name>
    <dbReference type="NCBI Taxonomy" id="3081201"/>
    <lineage>
        <taxon>Bacteria</taxon>
        <taxon>Pseudomonadati</taxon>
        <taxon>Pseudomonadota</taxon>
        <taxon>Gammaproteobacteria</taxon>
        <taxon>Cellvibrionales</taxon>
        <taxon>Halieaceae</taxon>
        <taxon>Congregibacter</taxon>
    </lineage>
</organism>
<dbReference type="InterPro" id="IPR051468">
    <property type="entry name" value="Fungal_SecMetab_SDRs"/>
</dbReference>
<proteinExistence type="predicted"/>
<feature type="region of interest" description="Disordered" evidence="1">
    <location>
        <begin position="43"/>
        <end position="62"/>
    </location>
</feature>
<sequence>MTQRSPREQALVIGGRGGIGRAVAKYWCEDPRFDAVWEVSRHAPNKDSQSGQPRSLQTDHSEKDIEEVCREVVEESSRLSRVVIALGTLHGADYGPEKSLDALRRAAMEEVYRVNCVLPMLWLSALAPGLRKNPDCRVAVLSARVGSIGDNGLGGWYSYRSAKAALNMGLKSASIELARRAKGVKLIAFHPGTVDTALSEPFQRGVPEGKLFTADFVAERLSGVLDEHNANGQISYLDWAGKPIPW</sequence>
<evidence type="ECO:0000313" key="3">
    <source>
        <dbReference type="Proteomes" id="UP001626549"/>
    </source>
</evidence>
<dbReference type="PANTHER" id="PTHR43544">
    <property type="entry name" value="SHORT-CHAIN DEHYDROGENASE/REDUCTASE"/>
    <property type="match status" value="1"/>
</dbReference>
<keyword evidence="3" id="KW-1185">Reference proteome</keyword>
<dbReference type="RefSeq" id="WP_407326063.1">
    <property type="nucleotide sequence ID" value="NZ_CP136865.1"/>
</dbReference>
<dbReference type="PRINTS" id="PR00081">
    <property type="entry name" value="GDHRDH"/>
</dbReference>
<dbReference type="EMBL" id="CP136865">
    <property type="protein sequence ID" value="WOJ95365.1"/>
    <property type="molecule type" value="Genomic_DNA"/>
</dbReference>
<reference evidence="2 3" key="1">
    <citation type="submission" date="2023-10" db="EMBL/GenBank/DDBJ databases">
        <title>Two novel species belonging to the OM43/NOR5 clade.</title>
        <authorList>
            <person name="Park M."/>
        </authorList>
    </citation>
    <scope>NUCLEOTIDE SEQUENCE [LARGE SCALE GENOMIC DNA]</scope>
    <source>
        <strain evidence="2 3">IMCC45268</strain>
    </source>
</reference>
<dbReference type="InterPro" id="IPR036291">
    <property type="entry name" value="NAD(P)-bd_dom_sf"/>
</dbReference>
<dbReference type="PANTHER" id="PTHR43544:SF12">
    <property type="entry name" value="NAD(P)-BINDING ROSSMANN-FOLD SUPERFAMILY PROTEIN"/>
    <property type="match status" value="1"/>
</dbReference>
<accession>A0ABZ0I8C2</accession>
<evidence type="ECO:0000313" key="2">
    <source>
        <dbReference type="EMBL" id="WOJ95365.1"/>
    </source>
</evidence>
<name>A0ABZ0I8C2_9GAMM</name>
<dbReference type="Gene3D" id="3.40.50.720">
    <property type="entry name" value="NAD(P)-binding Rossmann-like Domain"/>
    <property type="match status" value="1"/>
</dbReference>
<dbReference type="InterPro" id="IPR002347">
    <property type="entry name" value="SDR_fam"/>
</dbReference>
<protein>
    <submittedName>
        <fullName evidence="2">SDR family NAD(P)-dependent oxidoreductase</fullName>
    </submittedName>
</protein>
<dbReference type="Pfam" id="PF00106">
    <property type="entry name" value="adh_short"/>
    <property type="match status" value="1"/>
</dbReference>
<dbReference type="Proteomes" id="UP001626549">
    <property type="component" value="Chromosome"/>
</dbReference>
<feature type="compositionally biased region" description="Polar residues" evidence="1">
    <location>
        <begin position="46"/>
        <end position="56"/>
    </location>
</feature>
<gene>
    <name evidence="2" type="ORF">R0137_08825</name>
</gene>
<evidence type="ECO:0000256" key="1">
    <source>
        <dbReference type="SAM" id="MobiDB-lite"/>
    </source>
</evidence>
<dbReference type="SUPFAM" id="SSF51735">
    <property type="entry name" value="NAD(P)-binding Rossmann-fold domains"/>
    <property type="match status" value="1"/>
</dbReference>